<feature type="transmembrane region" description="Helical" evidence="1">
    <location>
        <begin position="188"/>
        <end position="209"/>
    </location>
</feature>
<keyword evidence="1" id="KW-0812">Transmembrane</keyword>
<dbReference type="Gene3D" id="1.10.287.1260">
    <property type="match status" value="1"/>
</dbReference>
<dbReference type="Pfam" id="PF05552">
    <property type="entry name" value="MS_channel_1st_1"/>
    <property type="match status" value="2"/>
</dbReference>
<evidence type="ECO:0000313" key="3">
    <source>
        <dbReference type="Proteomes" id="UP000230595"/>
    </source>
</evidence>
<dbReference type="PANTHER" id="PTHR30221">
    <property type="entry name" value="SMALL-CONDUCTANCE MECHANOSENSITIVE CHANNEL"/>
    <property type="match status" value="1"/>
</dbReference>
<feature type="transmembrane region" description="Helical" evidence="1">
    <location>
        <begin position="83"/>
        <end position="104"/>
    </location>
</feature>
<name>A0A2M7CQC7_9BACT</name>
<feature type="transmembrane region" description="Helical" evidence="1">
    <location>
        <begin position="116"/>
        <end position="140"/>
    </location>
</feature>
<dbReference type="EMBL" id="PEUH01000022">
    <property type="protein sequence ID" value="PIV31833.1"/>
    <property type="molecule type" value="Genomic_DNA"/>
</dbReference>
<sequence length="225" mass="24191">MIIQNLTDATISSLFNVWAGVINIIPSLIGAIIVLIIGTIIASALKTLVEKILDTVKLDNLLKKLDIEKYFQRANVSLNSGKFFGVLVYWFTAIVFILVAADVLKLEGFSQFLRQVVLYAPNIILAALIMLATIVVANFLRSLIKSSVAGAKLHASKFLGTATWWATIIFGALAALIQLGIAPALLNTIITGIVAMLAIAGGIAFGLGGKDYATYLVNKLKERTE</sequence>
<dbReference type="GO" id="GO:0008381">
    <property type="term" value="F:mechanosensitive monoatomic ion channel activity"/>
    <property type="evidence" value="ECO:0007669"/>
    <property type="project" value="InterPro"/>
</dbReference>
<dbReference type="PANTHER" id="PTHR30221:SF1">
    <property type="entry name" value="SMALL-CONDUCTANCE MECHANOSENSITIVE CHANNEL"/>
    <property type="match status" value="1"/>
</dbReference>
<evidence type="ECO:0000313" key="2">
    <source>
        <dbReference type="EMBL" id="PIV31833.1"/>
    </source>
</evidence>
<organism evidence="2 3">
    <name type="scientific">Candidatus Wolfebacteria bacterium CG02_land_8_20_14_3_00_37_12</name>
    <dbReference type="NCBI Taxonomy" id="1975066"/>
    <lineage>
        <taxon>Bacteria</taxon>
        <taxon>Candidatus Wolfeibacteriota</taxon>
    </lineage>
</organism>
<comment type="caution">
    <text evidence="2">The sequence shown here is derived from an EMBL/GenBank/DDBJ whole genome shotgun (WGS) entry which is preliminary data.</text>
</comment>
<reference evidence="3" key="1">
    <citation type="submission" date="2017-09" db="EMBL/GenBank/DDBJ databases">
        <title>Depth-based differentiation of microbial function through sediment-hosted aquifers and enrichment of novel symbionts in the deep terrestrial subsurface.</title>
        <authorList>
            <person name="Probst A.J."/>
            <person name="Ladd B."/>
            <person name="Jarett J.K."/>
            <person name="Geller-Mcgrath D.E."/>
            <person name="Sieber C.M.K."/>
            <person name="Emerson J.B."/>
            <person name="Anantharaman K."/>
            <person name="Thomas B.C."/>
            <person name="Malmstrom R."/>
            <person name="Stieglmeier M."/>
            <person name="Klingl A."/>
            <person name="Woyke T."/>
            <person name="Ryan C.M."/>
            <person name="Banfield J.F."/>
        </authorList>
    </citation>
    <scope>NUCLEOTIDE SEQUENCE [LARGE SCALE GENOMIC DNA]</scope>
</reference>
<keyword evidence="1" id="KW-1133">Transmembrane helix</keyword>
<evidence type="ECO:0000256" key="1">
    <source>
        <dbReference type="SAM" id="Phobius"/>
    </source>
</evidence>
<gene>
    <name evidence="2" type="ORF">COS33_01130</name>
</gene>
<feature type="transmembrane region" description="Helical" evidence="1">
    <location>
        <begin position="20"/>
        <end position="45"/>
    </location>
</feature>
<proteinExistence type="predicted"/>
<evidence type="ECO:0008006" key="4">
    <source>
        <dbReference type="Google" id="ProtNLM"/>
    </source>
</evidence>
<dbReference type="Proteomes" id="UP000230595">
    <property type="component" value="Unassembled WGS sequence"/>
</dbReference>
<keyword evidence="1" id="KW-0472">Membrane</keyword>
<accession>A0A2M7CQC7</accession>
<protein>
    <recommendedName>
        <fullName evidence="4">Small-conductance mechanosensitive ion channel</fullName>
    </recommendedName>
</protein>
<dbReference type="AlphaFoldDB" id="A0A2M7CQC7"/>
<dbReference type="InterPro" id="IPR045275">
    <property type="entry name" value="MscS_archaea/bacteria_type"/>
</dbReference>
<dbReference type="InterPro" id="IPR008910">
    <property type="entry name" value="MSC_TM_helix"/>
</dbReference>
<feature type="transmembrane region" description="Helical" evidence="1">
    <location>
        <begin position="161"/>
        <end position="182"/>
    </location>
</feature>